<comment type="caution">
    <text evidence="5">The sequence shown here is derived from an EMBL/GenBank/DDBJ whole genome shotgun (WGS) entry which is preliminary data.</text>
</comment>
<keyword evidence="4" id="KW-0812">Transmembrane</keyword>
<dbReference type="AlphaFoldDB" id="A0AAU9K3K6"/>
<dbReference type="InterPro" id="IPR036322">
    <property type="entry name" value="WD40_repeat_dom_sf"/>
</dbReference>
<evidence type="ECO:0000256" key="3">
    <source>
        <dbReference type="PROSITE-ProRule" id="PRU00221"/>
    </source>
</evidence>
<evidence type="ECO:0000313" key="6">
    <source>
        <dbReference type="Proteomes" id="UP001162131"/>
    </source>
</evidence>
<dbReference type="SUPFAM" id="SSF50998">
    <property type="entry name" value="Quinoprotein alcohol dehydrogenase-like"/>
    <property type="match status" value="1"/>
</dbReference>
<dbReference type="GO" id="GO:0034511">
    <property type="term" value="F:U3 snoRNA binding"/>
    <property type="evidence" value="ECO:0007669"/>
    <property type="project" value="InterPro"/>
</dbReference>
<feature type="repeat" description="WD" evidence="3">
    <location>
        <begin position="319"/>
        <end position="350"/>
    </location>
</feature>
<keyword evidence="4" id="KW-1133">Transmembrane helix</keyword>
<dbReference type="PANTHER" id="PTHR19865:SF2">
    <property type="entry name" value="F-BOX AND WD REPEAT DOMAIN-CONTAINING 11-A"/>
    <property type="match status" value="1"/>
</dbReference>
<evidence type="ECO:0000313" key="5">
    <source>
        <dbReference type="EMBL" id="CAG9332811.1"/>
    </source>
</evidence>
<evidence type="ECO:0000256" key="4">
    <source>
        <dbReference type="SAM" id="Phobius"/>
    </source>
</evidence>
<feature type="repeat" description="WD" evidence="3">
    <location>
        <begin position="193"/>
        <end position="234"/>
    </location>
</feature>
<feature type="transmembrane region" description="Helical" evidence="4">
    <location>
        <begin position="911"/>
        <end position="933"/>
    </location>
</feature>
<dbReference type="SUPFAM" id="SSF50978">
    <property type="entry name" value="WD40 repeat-like"/>
    <property type="match status" value="1"/>
</dbReference>
<feature type="transmembrane region" description="Helical" evidence="4">
    <location>
        <begin position="969"/>
        <end position="989"/>
    </location>
</feature>
<name>A0AAU9K3K6_9CILI</name>
<dbReference type="GO" id="GO:0032040">
    <property type="term" value="C:small-subunit processome"/>
    <property type="evidence" value="ECO:0007669"/>
    <property type="project" value="TreeGrafter"/>
</dbReference>
<reference evidence="5" key="1">
    <citation type="submission" date="2021-09" db="EMBL/GenBank/DDBJ databases">
        <authorList>
            <consortium name="AG Swart"/>
            <person name="Singh M."/>
            <person name="Singh A."/>
            <person name="Seah K."/>
            <person name="Emmerich C."/>
        </authorList>
    </citation>
    <scope>NUCLEOTIDE SEQUENCE</scope>
    <source>
        <strain evidence="5">ATCC30299</strain>
    </source>
</reference>
<dbReference type="InterPro" id="IPR019775">
    <property type="entry name" value="WD40_repeat_CS"/>
</dbReference>
<feature type="transmembrane region" description="Helical" evidence="4">
    <location>
        <begin position="1009"/>
        <end position="1030"/>
    </location>
</feature>
<dbReference type="PROSITE" id="PS00678">
    <property type="entry name" value="WD_REPEATS_1"/>
    <property type="match status" value="3"/>
</dbReference>
<keyword evidence="6" id="KW-1185">Reference proteome</keyword>
<proteinExistence type="predicted"/>
<protein>
    <recommendedName>
        <fullName evidence="7">Ion transport domain-containing protein</fullName>
    </recommendedName>
</protein>
<dbReference type="PRINTS" id="PR00320">
    <property type="entry name" value="GPROTEINBRPT"/>
</dbReference>
<dbReference type="InterPro" id="IPR020472">
    <property type="entry name" value="WD40_PAC1"/>
</dbReference>
<dbReference type="InterPro" id="IPR039241">
    <property type="entry name" value="Rrp9-like"/>
</dbReference>
<feature type="repeat" description="WD" evidence="3">
    <location>
        <begin position="447"/>
        <end position="488"/>
    </location>
</feature>
<feature type="repeat" description="WD" evidence="3">
    <location>
        <begin position="571"/>
        <end position="605"/>
    </location>
</feature>
<dbReference type="PROSITE" id="PS50294">
    <property type="entry name" value="WD_REPEATS_REGION"/>
    <property type="match status" value="6"/>
</dbReference>
<evidence type="ECO:0000256" key="2">
    <source>
        <dbReference type="ARBA" id="ARBA00022737"/>
    </source>
</evidence>
<dbReference type="Proteomes" id="UP001162131">
    <property type="component" value="Unassembled WGS sequence"/>
</dbReference>
<keyword evidence="2" id="KW-0677">Repeat</keyword>
<dbReference type="PANTHER" id="PTHR19865">
    <property type="entry name" value="U3 SMALL NUCLEOLAR RNA INTERACTING PROTEIN 2"/>
    <property type="match status" value="1"/>
</dbReference>
<dbReference type="EMBL" id="CAJZBQ010000055">
    <property type="protein sequence ID" value="CAG9332811.1"/>
    <property type="molecule type" value="Genomic_DNA"/>
</dbReference>
<feature type="repeat" description="WD" evidence="3">
    <location>
        <begin position="370"/>
        <end position="402"/>
    </location>
</feature>
<keyword evidence="1 3" id="KW-0853">WD repeat</keyword>
<dbReference type="CDD" id="cd00200">
    <property type="entry name" value="WD40"/>
    <property type="match status" value="1"/>
</dbReference>
<feature type="repeat" description="WD" evidence="3">
    <location>
        <begin position="235"/>
        <end position="268"/>
    </location>
</feature>
<gene>
    <name evidence="5" type="ORF">BSTOLATCC_MIC57100</name>
</gene>
<dbReference type="Gene3D" id="2.130.10.10">
    <property type="entry name" value="YVTN repeat-like/Quinoprotein amine dehydrogenase"/>
    <property type="match status" value="4"/>
</dbReference>
<dbReference type="InterPro" id="IPR011047">
    <property type="entry name" value="Quinoprotein_ADH-like_sf"/>
</dbReference>
<evidence type="ECO:0008006" key="7">
    <source>
        <dbReference type="Google" id="ProtNLM"/>
    </source>
</evidence>
<dbReference type="PROSITE" id="PS50082">
    <property type="entry name" value="WD_REPEATS_2"/>
    <property type="match status" value="10"/>
</dbReference>
<feature type="repeat" description="WD" evidence="3">
    <location>
        <begin position="488"/>
        <end position="529"/>
    </location>
</feature>
<evidence type="ECO:0000256" key="1">
    <source>
        <dbReference type="ARBA" id="ARBA00022574"/>
    </source>
</evidence>
<feature type="transmembrane region" description="Helical" evidence="4">
    <location>
        <begin position="1061"/>
        <end position="1086"/>
    </location>
</feature>
<feature type="repeat" description="WD" evidence="3">
    <location>
        <begin position="277"/>
        <end position="318"/>
    </location>
</feature>
<feature type="transmembrane region" description="Helical" evidence="4">
    <location>
        <begin position="885"/>
        <end position="905"/>
    </location>
</feature>
<organism evidence="5 6">
    <name type="scientific">Blepharisma stoltei</name>
    <dbReference type="NCBI Taxonomy" id="1481888"/>
    <lineage>
        <taxon>Eukaryota</taxon>
        <taxon>Sar</taxon>
        <taxon>Alveolata</taxon>
        <taxon>Ciliophora</taxon>
        <taxon>Postciliodesmatophora</taxon>
        <taxon>Heterotrichea</taxon>
        <taxon>Heterotrichida</taxon>
        <taxon>Blepharismidae</taxon>
        <taxon>Blepharisma</taxon>
    </lineage>
</organism>
<dbReference type="InterPro" id="IPR015943">
    <property type="entry name" value="WD40/YVTN_repeat-like_dom_sf"/>
</dbReference>
<dbReference type="SMART" id="SM00320">
    <property type="entry name" value="WD40"/>
    <property type="match status" value="12"/>
</dbReference>
<dbReference type="Pfam" id="PF00400">
    <property type="entry name" value="WD40"/>
    <property type="match status" value="10"/>
</dbReference>
<dbReference type="InterPro" id="IPR001680">
    <property type="entry name" value="WD40_rpt"/>
</dbReference>
<feature type="repeat" description="WD" evidence="3">
    <location>
        <begin position="151"/>
        <end position="183"/>
    </location>
</feature>
<accession>A0AAU9K3K6</accession>
<keyword evidence="4" id="KW-0472">Membrane</keyword>
<sequence>MSESTRKKGFFKNSARSNFFATHVLKNETKKPQKITKPKKELTGPQAKLNEIIAEATDFIFKSAETTVSTPFEINCVAFSEDNQTIFFGSSNGNLTRFDKKDGKICDDVPLGRYPIFGICLDEANSKVFVCGASNNISVHKLPRLEPLHEFRGHNDQVNQMSLSSNKEFLYSASEDFTVRQWSTKLKGKSEVILTHEGPARCLCVTRDNKYVFSGGDDMAIKIYDIEFKEEMLSLQSQAKSIWSLACNYSSTMLASGTDDGTIVIWNILDFTPITLFTDHLAGIRSLVFSPDDCFLASGSGDSKIKVWDLDKERREVTLTAHTGSITEIVISPQQDIIISASIDKNIKIWGFPRFLEEEGFKLLGNDFSSISFTPKSDCVISCGTDKGIRFWDPKNDEATILHKSYGAGLSSAVSWDEKYAAVGDNFGNLYIFDLKKKSLKHHILPKDGHMGPIRDMCFSFDSDYLVTGGGDSKIMVWHVREMENNILWGHQQSIWCVCISHDGETVASGSADKTLRVWNLKTTDQRYCIQAQEAITAIKIDKTDMFLITGGLTGTVKIWNIAERNQESVFDKHTGPVTGIHILNDNETFFSSSQDKTIYIYSLKYRIPLTFLTRKQPIFSISVSTDEKYLITGEHEIIYMQENPLNSKAARILGPEENVQKFLTYMKSLLSDLHPKHDPSMDDFIILPQFLNTLHFYTSGNHKDHLKISLSQNTAAIIPSRDGFHPLSICLMKELKTARDEVVNAFCAIGKKNPFILQMLEDDLIEMNKKSFGNLNELYNVLYQESARRTLPKFCDKSVDLPIVHISDHCRVKPEDFLNETQLSSQGMGISWNESYVRIPLIMGSADSIDFLESLADCTNLDVLRCEFVQEIIRYKWETAKYTMMYQGLMFSSYMILLCVYTAYYMENVYFQTGMFITNICLLCYECYQLMVSGASYFTDYWNYVDWARGSMMFSYIIIEWFDVWVDLNASVFAMVTILSWLRGITYFRLLTTTRYLINLIFQVVHDISGFLIVLAYSTLAFTFIFIVLERKMEIPVMLDYLSSSYLLVFGNFEGEDYNIIEWTCLTMALIIQPVIMLNLLIAIISDTYDRIQSDCVAADAKELIDLIIEVEGLMFTRREVKAKHYFQVCKEHEKETEDGGWEGQIRMLQASIDKINAATQSNGELAMNKLRQQDKNLIDQNIKLDQVLKSMKKS</sequence>
<feature type="repeat" description="WD" evidence="3">
    <location>
        <begin position="536"/>
        <end position="570"/>
    </location>
</feature>